<feature type="region of interest" description="Disordered" evidence="1">
    <location>
        <begin position="114"/>
        <end position="136"/>
    </location>
</feature>
<dbReference type="PANTHER" id="PTHR42470:SF1">
    <property type="entry name" value="VAST DOMAIN-CONTAINING PROTEIN"/>
    <property type="match status" value="1"/>
</dbReference>
<sequence>MYGAINQCLGGSASCVNVTDGLNRQLQQGCGDPNETAFQVDTTTFSIAANNAEARLYVTWKGSDQNYHARRIACYHLYDPRQYAEFRQCVHNIVDWGTSTRLVQIQTALDLLREQEEPSSSRAKRRKTPAFAGRHG</sequence>
<keyword evidence="4" id="KW-1185">Reference proteome</keyword>
<name>A0A167RAJ5_9HYPO</name>
<protein>
    <recommendedName>
        <fullName evidence="2">DUF7924 domain-containing protein</fullName>
    </recommendedName>
</protein>
<accession>A0A167RAJ5</accession>
<dbReference type="InterPro" id="IPR057684">
    <property type="entry name" value="DUF7924"/>
</dbReference>
<organism evidence="3 4">
    <name type="scientific">Niveomyces insectorum RCEF 264</name>
    <dbReference type="NCBI Taxonomy" id="1081102"/>
    <lineage>
        <taxon>Eukaryota</taxon>
        <taxon>Fungi</taxon>
        <taxon>Dikarya</taxon>
        <taxon>Ascomycota</taxon>
        <taxon>Pezizomycotina</taxon>
        <taxon>Sordariomycetes</taxon>
        <taxon>Hypocreomycetidae</taxon>
        <taxon>Hypocreales</taxon>
        <taxon>Cordycipitaceae</taxon>
        <taxon>Niveomyces</taxon>
    </lineage>
</organism>
<evidence type="ECO:0000259" key="2">
    <source>
        <dbReference type="Pfam" id="PF25545"/>
    </source>
</evidence>
<dbReference type="Pfam" id="PF25545">
    <property type="entry name" value="DUF7924"/>
    <property type="match status" value="1"/>
</dbReference>
<comment type="caution">
    <text evidence="3">The sequence shown here is derived from an EMBL/GenBank/DDBJ whole genome shotgun (WGS) entry which is preliminary data.</text>
</comment>
<dbReference type="STRING" id="1081102.A0A167RAJ5"/>
<evidence type="ECO:0000313" key="4">
    <source>
        <dbReference type="Proteomes" id="UP000076874"/>
    </source>
</evidence>
<proteinExistence type="predicted"/>
<feature type="compositionally biased region" description="Basic residues" evidence="1">
    <location>
        <begin position="122"/>
        <end position="136"/>
    </location>
</feature>
<dbReference type="EMBL" id="AZHD01000012">
    <property type="protein sequence ID" value="OAA58415.1"/>
    <property type="molecule type" value="Genomic_DNA"/>
</dbReference>
<reference evidence="3 4" key="1">
    <citation type="journal article" date="2016" name="Genome Biol. Evol.">
        <title>Divergent and convergent evolution of fungal pathogenicity.</title>
        <authorList>
            <person name="Shang Y."/>
            <person name="Xiao G."/>
            <person name="Zheng P."/>
            <person name="Cen K."/>
            <person name="Zhan S."/>
            <person name="Wang C."/>
        </authorList>
    </citation>
    <scope>NUCLEOTIDE SEQUENCE [LARGE SCALE GENOMIC DNA]</scope>
    <source>
        <strain evidence="3 4">RCEF 264</strain>
    </source>
</reference>
<feature type="domain" description="DUF7924" evidence="2">
    <location>
        <begin position="2"/>
        <end position="109"/>
    </location>
</feature>
<gene>
    <name evidence="3" type="ORF">SPI_06488</name>
</gene>
<dbReference type="Proteomes" id="UP000076874">
    <property type="component" value="Unassembled WGS sequence"/>
</dbReference>
<evidence type="ECO:0000313" key="3">
    <source>
        <dbReference type="EMBL" id="OAA58415.1"/>
    </source>
</evidence>
<dbReference type="PANTHER" id="PTHR42470">
    <property type="entry name" value="VAST DOMAIN-CONTAINING PROTEIN"/>
    <property type="match status" value="1"/>
</dbReference>
<dbReference type="OrthoDB" id="4869771at2759"/>
<evidence type="ECO:0000256" key="1">
    <source>
        <dbReference type="SAM" id="MobiDB-lite"/>
    </source>
</evidence>
<dbReference type="AlphaFoldDB" id="A0A167RAJ5"/>